<dbReference type="SUPFAM" id="SSF52913">
    <property type="entry name" value="RNA 3'-terminal phosphate cyclase, RPTC, insert domain"/>
    <property type="match status" value="1"/>
</dbReference>
<dbReference type="InterPro" id="IPR017770">
    <property type="entry name" value="RNA3'_term_phos_cyc_type_1"/>
</dbReference>
<keyword evidence="5" id="KW-0436">Ligase</keyword>
<keyword evidence="11" id="KW-1185">Reference proteome</keyword>
<dbReference type="InterPro" id="IPR013792">
    <property type="entry name" value="RNA3'P_cycl/enolpyr_Trfase_a/b"/>
</dbReference>
<evidence type="ECO:0000256" key="7">
    <source>
        <dbReference type="ARBA" id="ARBA00024481"/>
    </source>
</evidence>
<organism evidence="11 12">
    <name type="scientific">Romanomermis culicivorax</name>
    <name type="common">Nematode worm</name>
    <dbReference type="NCBI Taxonomy" id="13658"/>
    <lineage>
        <taxon>Eukaryota</taxon>
        <taxon>Metazoa</taxon>
        <taxon>Ecdysozoa</taxon>
        <taxon>Nematoda</taxon>
        <taxon>Enoplea</taxon>
        <taxon>Dorylaimia</taxon>
        <taxon>Mermithida</taxon>
        <taxon>Mermithoidea</taxon>
        <taxon>Mermithidae</taxon>
        <taxon>Romanomermis</taxon>
    </lineage>
</organism>
<feature type="domain" description="RNA 3'-terminal phosphate cyclase insert" evidence="9">
    <location>
        <begin position="282"/>
        <end position="388"/>
    </location>
</feature>
<dbReference type="Pfam" id="PF01137">
    <property type="entry name" value="RTC"/>
    <property type="match status" value="1"/>
</dbReference>
<evidence type="ECO:0000256" key="1">
    <source>
        <dbReference type="ARBA" id="ARBA00005913"/>
    </source>
</evidence>
<evidence type="ECO:0000313" key="11">
    <source>
        <dbReference type="Proteomes" id="UP000887565"/>
    </source>
</evidence>
<dbReference type="InterPro" id="IPR020719">
    <property type="entry name" value="RNA3'_term_phos_cycl-like_CS"/>
</dbReference>
<dbReference type="PROSITE" id="PS01287">
    <property type="entry name" value="RTC"/>
    <property type="match status" value="1"/>
</dbReference>
<proteinExistence type="inferred from homology"/>
<name>A0A915IXY3_ROMCU</name>
<dbReference type="Gene3D" id="3.65.10.20">
    <property type="entry name" value="RNA 3'-terminal phosphate cyclase domain"/>
    <property type="match status" value="1"/>
</dbReference>
<evidence type="ECO:0000256" key="3">
    <source>
        <dbReference type="ARBA" id="ARBA00012725"/>
    </source>
</evidence>
<feature type="domain" description="KxDL" evidence="10">
    <location>
        <begin position="19"/>
        <end position="94"/>
    </location>
</feature>
<dbReference type="InterPro" id="IPR023797">
    <property type="entry name" value="RNA3'_phos_cyclase_dom"/>
</dbReference>
<dbReference type="GO" id="GO:0005634">
    <property type="term" value="C:nucleus"/>
    <property type="evidence" value="ECO:0007669"/>
    <property type="project" value="TreeGrafter"/>
</dbReference>
<dbReference type="InterPro" id="IPR019371">
    <property type="entry name" value="KxDL_dom"/>
</dbReference>
<dbReference type="Pfam" id="PF10241">
    <property type="entry name" value="KxDL"/>
    <property type="match status" value="1"/>
</dbReference>
<reference evidence="12" key="1">
    <citation type="submission" date="2022-11" db="UniProtKB">
        <authorList>
            <consortium name="WormBaseParasite"/>
        </authorList>
    </citation>
    <scope>IDENTIFICATION</scope>
</reference>
<dbReference type="Gene3D" id="3.30.360.20">
    <property type="entry name" value="RNA 3'-terminal phosphate cyclase, insert domain"/>
    <property type="match status" value="1"/>
</dbReference>
<keyword evidence="6" id="KW-0547">Nucleotide-binding</keyword>
<dbReference type="InterPro" id="IPR036553">
    <property type="entry name" value="RPTC_insert"/>
</dbReference>
<evidence type="ECO:0000256" key="5">
    <source>
        <dbReference type="ARBA" id="ARBA00022598"/>
    </source>
</evidence>
<sequence length="472" mass="51360">MEPNEEAKESACVEFVQNLTSQLDADQIDEIIGLQRESLFRFEKTNEMLANCCSLSAGRLALAKKEINFYCAMILEMKNDLDSIFRRLRSMAENTGIIEIDGSTLEGGGQILRNAISYSVILKKSIRVFNIRAGRNNPGLSIDLFPRPQHLTGLELVRDMCKGELENAVIGSTEVTFKPGDICGRTLVADTKTAGSIVLLMQIALPCALYARRPVQVTLCGGTNVDNAPQIDYFLRVTRPVLENFGVKFDCDMLGRGFYPRGGGAVILNVNPVEKLESVDMTNRGKIIDITGISYSSGALPQALCRNCCDAAKFALRQHLPKNDGQTYDSIKVGIETVHESVGTTNNGNGIVLVARTNTECFIGADGLGKKGIAAQKIGEDAAVNLCKILAIDCCVDEHLQDQLIIFMALADGVSRIRTGAITLHTETAIHVAKLMTEAEFNIHSSDEGKTNIIECKGIGVKNLNASCWHGR</sequence>
<evidence type="ECO:0000256" key="4">
    <source>
        <dbReference type="ARBA" id="ARBA00021428"/>
    </source>
</evidence>
<dbReference type="PANTHER" id="PTHR11096:SF0">
    <property type="entry name" value="RNA 3'-TERMINAL PHOSPHATE CYCLASE"/>
    <property type="match status" value="1"/>
</dbReference>
<evidence type="ECO:0000256" key="2">
    <source>
        <dbReference type="ARBA" id="ARBA00009206"/>
    </source>
</evidence>
<evidence type="ECO:0000313" key="12">
    <source>
        <dbReference type="WBParaSite" id="nRc.2.0.1.t19061-RA"/>
    </source>
</evidence>
<dbReference type="InterPro" id="IPR000228">
    <property type="entry name" value="RNA3'_term_phos_cyc"/>
</dbReference>
<dbReference type="NCBIfam" id="TIGR03399">
    <property type="entry name" value="RNA_3prim_cycl"/>
    <property type="match status" value="1"/>
</dbReference>
<evidence type="ECO:0000259" key="10">
    <source>
        <dbReference type="Pfam" id="PF10241"/>
    </source>
</evidence>
<dbReference type="PANTHER" id="PTHR11096">
    <property type="entry name" value="RNA 3' TERMINAL PHOSPHATE CYCLASE"/>
    <property type="match status" value="1"/>
</dbReference>
<dbReference type="GO" id="GO:0003963">
    <property type="term" value="F:RNA-3'-phosphate cyclase activity"/>
    <property type="evidence" value="ECO:0007669"/>
    <property type="project" value="UniProtKB-EC"/>
</dbReference>
<protein>
    <recommendedName>
        <fullName evidence="4">RNA 3'-terminal phosphate cyclase</fullName>
        <ecNumber evidence="3">6.5.1.4</ecNumber>
    </recommendedName>
</protein>
<dbReference type="EC" id="6.5.1.4" evidence="3"/>
<dbReference type="Proteomes" id="UP000887565">
    <property type="component" value="Unplaced"/>
</dbReference>
<comment type="similarity">
    <text evidence="1">Belongs to the KXD1 family.</text>
</comment>
<feature type="domain" description="RNA 3'-terminal phosphate cyclase" evidence="8">
    <location>
        <begin position="105"/>
        <end position="443"/>
    </location>
</feature>
<dbReference type="WBParaSite" id="nRc.2.0.1.t19061-RA">
    <property type="protein sequence ID" value="nRc.2.0.1.t19061-RA"/>
    <property type="gene ID" value="nRc.2.0.1.g19061"/>
</dbReference>
<dbReference type="GO" id="GO:0000166">
    <property type="term" value="F:nucleotide binding"/>
    <property type="evidence" value="ECO:0007669"/>
    <property type="project" value="UniProtKB-KW"/>
</dbReference>
<evidence type="ECO:0000259" key="8">
    <source>
        <dbReference type="Pfam" id="PF01137"/>
    </source>
</evidence>
<dbReference type="SUPFAM" id="SSF55205">
    <property type="entry name" value="EPT/RTPC-like"/>
    <property type="match status" value="2"/>
</dbReference>
<comment type="catalytic activity">
    <reaction evidence="7">
        <text>a 3'-end 3'-phospho-ribonucleotide-RNA + ATP = a 3'-end 2',3'-cyclophospho-ribonucleotide-RNA + AMP + diphosphate</text>
        <dbReference type="Rhea" id="RHEA:23976"/>
        <dbReference type="Rhea" id="RHEA-COMP:10463"/>
        <dbReference type="Rhea" id="RHEA-COMP:10464"/>
        <dbReference type="ChEBI" id="CHEBI:30616"/>
        <dbReference type="ChEBI" id="CHEBI:33019"/>
        <dbReference type="ChEBI" id="CHEBI:83062"/>
        <dbReference type="ChEBI" id="CHEBI:83064"/>
        <dbReference type="ChEBI" id="CHEBI:456215"/>
        <dbReference type="EC" id="6.5.1.4"/>
    </reaction>
</comment>
<evidence type="ECO:0000256" key="6">
    <source>
        <dbReference type="ARBA" id="ARBA00022741"/>
    </source>
</evidence>
<comment type="similarity">
    <text evidence="2">Belongs to the RNA 3'-terminal cyclase family. Type 1 subfamily.</text>
</comment>
<dbReference type="GO" id="GO:0006396">
    <property type="term" value="P:RNA processing"/>
    <property type="evidence" value="ECO:0007669"/>
    <property type="project" value="InterPro"/>
</dbReference>
<accession>A0A915IXY3</accession>
<dbReference type="InterPro" id="IPR037136">
    <property type="entry name" value="RNA3'_phos_cyclase_dom_sf"/>
</dbReference>
<evidence type="ECO:0000259" key="9">
    <source>
        <dbReference type="Pfam" id="PF05189"/>
    </source>
</evidence>
<dbReference type="InterPro" id="IPR013791">
    <property type="entry name" value="RNA3'-term_phos_cycl_insert"/>
</dbReference>
<dbReference type="AlphaFoldDB" id="A0A915IXY3"/>
<dbReference type="OMA" id="WSPPIDY"/>
<dbReference type="Pfam" id="PF05189">
    <property type="entry name" value="RTC_insert"/>
    <property type="match status" value="1"/>
</dbReference>